<sequence length="97" mass="11417">MGRNCNDERVNGSNDWNFVHDGTVFVCDTESGCFLIVYDTSDQVGEYEFSMILIYKLKKGTVFFLRPVDMIDAKKAYQLCSIVLIKWRFIYKLMKYM</sequence>
<gene>
    <name evidence="1" type="ORF">SAMN02745781_02526</name>
</gene>
<dbReference type="EMBL" id="FQUH01000011">
    <property type="protein sequence ID" value="SHF52028.1"/>
    <property type="molecule type" value="Genomic_DNA"/>
</dbReference>
<dbReference type="Proteomes" id="UP000184159">
    <property type="component" value="Unassembled WGS sequence"/>
</dbReference>
<evidence type="ECO:0000313" key="1">
    <source>
        <dbReference type="EMBL" id="SHF52028.1"/>
    </source>
</evidence>
<name>A0A1M5CBB2_VIBGA</name>
<reference evidence="2" key="1">
    <citation type="submission" date="2016-11" db="EMBL/GenBank/DDBJ databases">
        <authorList>
            <person name="Varghese N."/>
            <person name="Submissions S."/>
        </authorList>
    </citation>
    <scope>NUCLEOTIDE SEQUENCE [LARGE SCALE GENOMIC DNA]</scope>
    <source>
        <strain evidence="2">DSM 21264</strain>
    </source>
</reference>
<evidence type="ECO:0000313" key="2">
    <source>
        <dbReference type="Proteomes" id="UP000184159"/>
    </source>
</evidence>
<dbReference type="AlphaFoldDB" id="A0A1M5CBB2"/>
<proteinExistence type="predicted"/>
<accession>A0A1M5CBB2</accession>
<keyword evidence="2" id="KW-1185">Reference proteome</keyword>
<protein>
    <submittedName>
        <fullName evidence="1">Uncharacterized protein</fullName>
    </submittedName>
</protein>
<organism evidence="1 2">
    <name type="scientific">Vibrio gazogenes DSM 21264 = NBRC 103151</name>
    <dbReference type="NCBI Taxonomy" id="1123492"/>
    <lineage>
        <taxon>Bacteria</taxon>
        <taxon>Pseudomonadati</taxon>
        <taxon>Pseudomonadota</taxon>
        <taxon>Gammaproteobacteria</taxon>
        <taxon>Vibrionales</taxon>
        <taxon>Vibrionaceae</taxon>
        <taxon>Vibrio</taxon>
    </lineage>
</organism>